<name>A0ACC2IMH8_9PLEO</name>
<proteinExistence type="predicted"/>
<dbReference type="Proteomes" id="UP001153331">
    <property type="component" value="Unassembled WGS sequence"/>
</dbReference>
<reference evidence="1" key="1">
    <citation type="submission" date="2022-11" db="EMBL/GenBank/DDBJ databases">
        <title>Genome Sequence of Boeremia exigua.</title>
        <authorList>
            <person name="Buettner E."/>
        </authorList>
    </citation>
    <scope>NUCLEOTIDE SEQUENCE</scope>
    <source>
        <strain evidence="1">CU02</strain>
    </source>
</reference>
<gene>
    <name evidence="1" type="ORF">OPT61_g2210</name>
</gene>
<protein>
    <submittedName>
        <fullName evidence="1">Uncharacterized protein</fullName>
    </submittedName>
</protein>
<accession>A0ACC2IMH8</accession>
<evidence type="ECO:0000313" key="1">
    <source>
        <dbReference type="EMBL" id="KAJ8116339.1"/>
    </source>
</evidence>
<sequence length="135" mass="14840">MREYRPNELNQRESSVTESRWIKRKWGGWGMRVGECWSDGSSVTRQPPATSMTKLSLSAGVLVRARAAHEAEPLAFQVGPAVMEALPNASLLHRAVVIVDHVMPGLGTYIPAVAPRPCPGKPEVWGVPAWLPYRA</sequence>
<comment type="caution">
    <text evidence="1">The sequence shown here is derived from an EMBL/GenBank/DDBJ whole genome shotgun (WGS) entry which is preliminary data.</text>
</comment>
<dbReference type="EMBL" id="JAPHNI010000098">
    <property type="protein sequence ID" value="KAJ8116339.1"/>
    <property type="molecule type" value="Genomic_DNA"/>
</dbReference>
<organism evidence="1 2">
    <name type="scientific">Boeremia exigua</name>
    <dbReference type="NCBI Taxonomy" id="749465"/>
    <lineage>
        <taxon>Eukaryota</taxon>
        <taxon>Fungi</taxon>
        <taxon>Dikarya</taxon>
        <taxon>Ascomycota</taxon>
        <taxon>Pezizomycotina</taxon>
        <taxon>Dothideomycetes</taxon>
        <taxon>Pleosporomycetidae</taxon>
        <taxon>Pleosporales</taxon>
        <taxon>Pleosporineae</taxon>
        <taxon>Didymellaceae</taxon>
        <taxon>Boeremia</taxon>
    </lineage>
</organism>
<evidence type="ECO:0000313" key="2">
    <source>
        <dbReference type="Proteomes" id="UP001153331"/>
    </source>
</evidence>
<keyword evidence="2" id="KW-1185">Reference proteome</keyword>